<dbReference type="AlphaFoldDB" id="A0A285GBH1"/>
<proteinExistence type="predicted"/>
<organism evidence="1 3">
    <name type="scientific">Methanohalophilus euhalobius</name>
    <dbReference type="NCBI Taxonomy" id="51203"/>
    <lineage>
        <taxon>Archaea</taxon>
        <taxon>Methanobacteriati</taxon>
        <taxon>Methanobacteriota</taxon>
        <taxon>Stenosarchaea group</taxon>
        <taxon>Methanomicrobia</taxon>
        <taxon>Methanosarcinales</taxon>
        <taxon>Methanosarcinaceae</taxon>
        <taxon>Methanohalophilus</taxon>
    </lineage>
</organism>
<reference evidence="2 4" key="3">
    <citation type="submission" date="2019-03" db="EMBL/GenBank/DDBJ databases">
        <title>Subsurface microbial communities from deep shales in Ohio and West Virginia, USA.</title>
        <authorList>
            <person name="Wrighton K."/>
        </authorList>
    </citation>
    <scope>NUCLEOTIDE SEQUENCE [LARGE SCALE GENOMIC DNA]</scope>
    <source>
        <strain evidence="2 4">WG1_MB</strain>
    </source>
</reference>
<dbReference type="OrthoDB" id="387234at2157"/>
<accession>A0A285GBH1</accession>
<keyword evidence="3" id="KW-1185">Reference proteome</keyword>
<reference evidence="1" key="1">
    <citation type="submission" date="2017-09" db="EMBL/GenBank/DDBJ databases">
        <authorList>
            <person name="Ehlers B."/>
            <person name="Leendertz F.H."/>
        </authorList>
    </citation>
    <scope>NUCLEOTIDE SEQUENCE [LARGE SCALE GENOMIC DNA]</scope>
    <source>
        <strain evidence="1">WG-1MB</strain>
    </source>
</reference>
<dbReference type="EMBL" id="OBDR01000011">
    <property type="protein sequence ID" value="SNY20534.1"/>
    <property type="molecule type" value="Genomic_DNA"/>
</dbReference>
<reference evidence="3" key="2">
    <citation type="submission" date="2017-09" db="EMBL/GenBank/DDBJ databases">
        <authorList>
            <person name="Varghese N."/>
            <person name="Submissions S."/>
        </authorList>
    </citation>
    <scope>NUCLEOTIDE SEQUENCE [LARGE SCALE GENOMIC DNA]</scope>
    <source>
        <strain evidence="3">WG-1MB</strain>
    </source>
</reference>
<dbReference type="Proteomes" id="UP000217726">
    <property type="component" value="Unassembled WGS sequence"/>
</dbReference>
<evidence type="ECO:0000313" key="4">
    <source>
        <dbReference type="Proteomes" id="UP000295404"/>
    </source>
</evidence>
<name>A0A285GBH1_9EURY</name>
<dbReference type="Proteomes" id="UP000295404">
    <property type="component" value="Unassembled WGS sequence"/>
</dbReference>
<dbReference type="EMBL" id="SMMS01000001">
    <property type="protein sequence ID" value="TCL11625.1"/>
    <property type="molecule type" value="Genomic_DNA"/>
</dbReference>
<protein>
    <submittedName>
        <fullName evidence="1">Uncharacterized protein</fullName>
    </submittedName>
</protein>
<evidence type="ECO:0000313" key="2">
    <source>
        <dbReference type="EMBL" id="TCL11625.1"/>
    </source>
</evidence>
<gene>
    <name evidence="2" type="ORF">C7960_0799</name>
    <name evidence="1" type="ORF">SAMN06295989_1112</name>
</gene>
<evidence type="ECO:0000313" key="1">
    <source>
        <dbReference type="EMBL" id="SNY20534.1"/>
    </source>
</evidence>
<evidence type="ECO:0000313" key="3">
    <source>
        <dbReference type="Proteomes" id="UP000217726"/>
    </source>
</evidence>
<sequence>MIENCSKIAECEKILHNRTQNITLIGENVLTPQEVEHIGNLIKQHLSIRGIKYLKQYAKASVSHFLVWKGIYEYNSENGDFWSSVEESIGKLDAIQKTNIGKLFFSYLHENNLPKFSIPSAFRYVSNILIHGMIPNSNLEEYFDQVLIKRKDELPSTDYEGIKFYLNKQRAYNNQRLRINEKGSSRLINKKKLSISDQENLNSIPQAFPYISESIRRFLLYGNEIADCFFYNSYLMLEFGQKGTLSQKKDNIELSERIIDAFIVWWNNPQNITKTSSNSTTSINKHGRFRQPIIKFDYKDDLVLVLPQQTIFDEYINKVILEISDEQNNIYKEKISAYRNGSYIETEEKKIKLKFPATRYFFRLLNGSKRLQSWDFESSFHTDSLLFAFEYDSKKIIQKETLPQDTIIVVAEKQYDLKPESLIFEKGDLFGSWFGYRYFAVNIQDTEKPLFIEDKELNRLHLPVSEKRNLKPKLVNGNLLNSVTSNGNPVYSGELPSIKIQTENSLDSADWNLYITYRGETTLQKPIYSKLNDYENILEYPDDSTCVIPLSDESLLGNNAVGNFDIRITNDIEGIDYEFNVVFIPPISFEFDRGIYIPQTDGPYEINLYLKTSEIVPIGSKNIVKQINNTDYHLQTTSSEDYLKENFRIFVDVKSPIQIPVEFHMPKLKWSIEGLNNRKYESEFSDYVEVEEEVLFDSDSNPILIVNLFPEINGKCKLELGPTKQYEETILRKGICKFDLSKFSDTIRSNEKSIMNFSFDVYGNDNIEDVDLFGVQKWKISNIRHYIDKKEDKRIFKIEWSEEGTTKDKTLAFWKLGSGHEKLLHQENIDNKRSPITFEMTESDIQIGRYLLHFTKSDGWTPLVFPGENIPNSKEILIDIDNEKPLEEFNKYYDEARYIDGISLLKDAYRKNDHLKSLWLHKLNILADKEIEEAINVFDDLFFTKTDLLNSECFTIINHLLLKAKQQRFDLFSNKVFLKILTYMFIENYQNKKMYFASLMRLNKENIDFNQIIKHLNKINEFNDIARELGSLIQHKTFQNDPTLKSIQQKIKNIKL</sequence>
<dbReference type="RefSeq" id="WP_096712792.1">
    <property type="nucleotide sequence ID" value="NZ_OBDR01000011.1"/>
</dbReference>